<evidence type="ECO:0000256" key="1">
    <source>
        <dbReference type="ARBA" id="ARBA00004651"/>
    </source>
</evidence>
<comment type="similarity">
    <text evidence="2">Belongs to the polysaccharide synthase family.</text>
</comment>
<evidence type="ECO:0000256" key="2">
    <source>
        <dbReference type="ARBA" id="ARBA00007430"/>
    </source>
</evidence>
<keyword evidence="6 7" id="KW-0472">Membrane</keyword>
<dbReference type="Proteomes" id="UP001162880">
    <property type="component" value="Unassembled WGS sequence"/>
</dbReference>
<feature type="transmembrane region" description="Helical" evidence="7">
    <location>
        <begin position="460"/>
        <end position="478"/>
    </location>
</feature>
<proteinExistence type="inferred from homology"/>
<keyword evidence="4 7" id="KW-0812">Transmembrane</keyword>
<feature type="transmembrane region" description="Helical" evidence="7">
    <location>
        <begin position="21"/>
        <end position="45"/>
    </location>
</feature>
<feature type="transmembrane region" description="Helical" evidence="7">
    <location>
        <begin position="89"/>
        <end position="110"/>
    </location>
</feature>
<feature type="transmembrane region" description="Helical" evidence="7">
    <location>
        <begin position="333"/>
        <end position="356"/>
    </location>
</feature>
<reference evidence="8" key="1">
    <citation type="submission" date="2022-03" db="EMBL/GenBank/DDBJ databases">
        <title>Identification of a novel bacterium isolated from mangrove sediments.</title>
        <authorList>
            <person name="Pan X."/>
        </authorList>
    </citation>
    <scope>NUCLEOTIDE SEQUENCE</scope>
    <source>
        <strain evidence="8">B2580</strain>
    </source>
</reference>
<accession>A0ABT0B4P5</accession>
<dbReference type="InterPro" id="IPR050833">
    <property type="entry name" value="Poly_Biosynth_Transport"/>
</dbReference>
<sequence length="503" mass="55111">MELRFEMVTPTSIRGKVADGAILLTFVRIFTRVFDFVTLIILTRHLLPREFGLVAIALTVMQITEAVMEMPTAQVLLQIASPKRRHLDTAFTLSLLRGLAIGVFLCAVAWPLALFYGDMRLVALICALALAPATRSLRSPKLFEYYKAMRFGPDALAETIGKAAALVASASVAIATGSYWAIAIATITAPFVGALASFVIAPYRPRLTLVHWRLFHKYIGWNMAGQVASALNWQCDRFTLGKLTSQTTLGLFSIAKDLGSTVLKAMIDTLARPIIVAFSTVRHDSVRLATAFSKVISVTYSIGLPVAVGQALLAREFIFLIFGPKWVEAAPVFQAVCLGFIPGFYSNTSSALFYALGKPELVFSRNFADFVFRVPLMIGSILLFGWIGAAYALVLAEVWLALICLTKVSKLLDASWTSQIVPLWRGMLSVLAMTVAVEMARWDSPRIENVAAAVDSLLRIVPLAAVVYVATHIATWWFSGRPEGVEWTALGLVRSKFRKPAIL</sequence>
<feature type="transmembrane region" description="Helical" evidence="7">
    <location>
        <begin position="291"/>
        <end position="313"/>
    </location>
</feature>
<feature type="transmembrane region" description="Helical" evidence="7">
    <location>
        <begin position="422"/>
        <end position="440"/>
    </location>
</feature>
<evidence type="ECO:0000313" key="9">
    <source>
        <dbReference type="Proteomes" id="UP001162880"/>
    </source>
</evidence>
<gene>
    <name evidence="8" type="ORF">MTR64_14550</name>
</gene>
<keyword evidence="9" id="KW-1185">Reference proteome</keyword>
<protein>
    <submittedName>
        <fullName evidence="8">Oligosaccharide flippase family protein</fullName>
    </submittedName>
</protein>
<dbReference type="EMBL" id="JALHLE010000023">
    <property type="protein sequence ID" value="MCJ2179789.1"/>
    <property type="molecule type" value="Genomic_DNA"/>
</dbReference>
<organism evidence="8 9">
    <name type="scientific">Novosphingobium album</name>
    <name type="common">ex Hu et al. 2023</name>
    <dbReference type="NCBI Taxonomy" id="2930093"/>
    <lineage>
        <taxon>Bacteria</taxon>
        <taxon>Pseudomonadati</taxon>
        <taxon>Pseudomonadota</taxon>
        <taxon>Alphaproteobacteria</taxon>
        <taxon>Sphingomonadales</taxon>
        <taxon>Sphingomonadaceae</taxon>
        <taxon>Novosphingobium</taxon>
    </lineage>
</organism>
<keyword evidence="5 7" id="KW-1133">Transmembrane helix</keyword>
<comment type="subcellular location">
    <subcellularLocation>
        <location evidence="1">Cell membrane</location>
        <topology evidence="1">Multi-pass membrane protein</topology>
    </subcellularLocation>
</comment>
<dbReference type="RefSeq" id="WP_243994878.1">
    <property type="nucleotide sequence ID" value="NZ_JALHLE010000023.1"/>
</dbReference>
<dbReference type="Pfam" id="PF13440">
    <property type="entry name" value="Polysacc_synt_3"/>
    <property type="match status" value="1"/>
</dbReference>
<evidence type="ECO:0000256" key="3">
    <source>
        <dbReference type="ARBA" id="ARBA00022475"/>
    </source>
</evidence>
<dbReference type="PANTHER" id="PTHR30250:SF10">
    <property type="entry name" value="LIPOPOLYSACCHARIDE BIOSYNTHESIS PROTEIN WZXC"/>
    <property type="match status" value="1"/>
</dbReference>
<feature type="transmembrane region" description="Helical" evidence="7">
    <location>
        <begin position="180"/>
        <end position="203"/>
    </location>
</feature>
<evidence type="ECO:0000313" key="8">
    <source>
        <dbReference type="EMBL" id="MCJ2179789.1"/>
    </source>
</evidence>
<evidence type="ECO:0000256" key="5">
    <source>
        <dbReference type="ARBA" id="ARBA00022989"/>
    </source>
</evidence>
<evidence type="ECO:0000256" key="4">
    <source>
        <dbReference type="ARBA" id="ARBA00022692"/>
    </source>
</evidence>
<dbReference type="PANTHER" id="PTHR30250">
    <property type="entry name" value="PST FAMILY PREDICTED COLANIC ACID TRANSPORTER"/>
    <property type="match status" value="1"/>
</dbReference>
<comment type="caution">
    <text evidence="8">The sequence shown here is derived from an EMBL/GenBank/DDBJ whole genome shotgun (WGS) entry which is preliminary data.</text>
</comment>
<keyword evidence="3" id="KW-1003">Cell membrane</keyword>
<evidence type="ECO:0000256" key="7">
    <source>
        <dbReference type="SAM" id="Phobius"/>
    </source>
</evidence>
<name>A0ABT0B4P5_9SPHN</name>
<feature type="transmembrane region" description="Helical" evidence="7">
    <location>
        <begin position="376"/>
        <end position="402"/>
    </location>
</feature>
<evidence type="ECO:0000256" key="6">
    <source>
        <dbReference type="ARBA" id="ARBA00023136"/>
    </source>
</evidence>